<comment type="caution">
    <text evidence="1">The sequence shown here is derived from an EMBL/GenBank/DDBJ whole genome shotgun (WGS) entry which is preliminary data.</text>
</comment>
<keyword evidence="2" id="KW-1185">Reference proteome</keyword>
<dbReference type="Proteomes" id="UP000603352">
    <property type="component" value="Unassembled WGS sequence"/>
</dbReference>
<name>A0ABQ1IM71_9PROT</name>
<protein>
    <submittedName>
        <fullName evidence="1">Uncharacterized protein</fullName>
    </submittedName>
</protein>
<gene>
    <name evidence="1" type="ORF">GCM10011505_28870</name>
</gene>
<organism evidence="1 2">
    <name type="scientific">Tistrella bauzanensis</name>
    <dbReference type="NCBI Taxonomy" id="657419"/>
    <lineage>
        <taxon>Bacteria</taxon>
        <taxon>Pseudomonadati</taxon>
        <taxon>Pseudomonadota</taxon>
        <taxon>Alphaproteobacteria</taxon>
        <taxon>Geminicoccales</taxon>
        <taxon>Geminicoccaceae</taxon>
        <taxon>Tistrella</taxon>
    </lineage>
</organism>
<evidence type="ECO:0000313" key="1">
    <source>
        <dbReference type="EMBL" id="GGB45856.1"/>
    </source>
</evidence>
<dbReference type="EMBL" id="BMDZ01000034">
    <property type="protein sequence ID" value="GGB45856.1"/>
    <property type="molecule type" value="Genomic_DNA"/>
</dbReference>
<accession>A0ABQ1IM71</accession>
<proteinExistence type="predicted"/>
<reference evidence="2" key="1">
    <citation type="journal article" date="2019" name="Int. J. Syst. Evol. Microbiol.">
        <title>The Global Catalogue of Microorganisms (GCM) 10K type strain sequencing project: providing services to taxonomists for standard genome sequencing and annotation.</title>
        <authorList>
            <consortium name="The Broad Institute Genomics Platform"/>
            <consortium name="The Broad Institute Genome Sequencing Center for Infectious Disease"/>
            <person name="Wu L."/>
            <person name="Ma J."/>
        </authorList>
    </citation>
    <scope>NUCLEOTIDE SEQUENCE [LARGE SCALE GENOMIC DNA]</scope>
    <source>
        <strain evidence="2">CGMCC 1.10188</strain>
    </source>
</reference>
<evidence type="ECO:0000313" key="2">
    <source>
        <dbReference type="Proteomes" id="UP000603352"/>
    </source>
</evidence>
<sequence>MTKIVGIDKLQRKLSEARRAVNELNGDLGTVEFNPHDAASIEAAIQSVNRLGSRFNHIQNAMTAARATAERKLAASLS</sequence>